<feature type="compositionally biased region" description="Basic and acidic residues" evidence="1">
    <location>
        <begin position="115"/>
        <end position="142"/>
    </location>
</feature>
<feature type="region of interest" description="Disordered" evidence="1">
    <location>
        <begin position="1"/>
        <end position="203"/>
    </location>
</feature>
<feature type="compositionally biased region" description="Basic and acidic residues" evidence="1">
    <location>
        <begin position="43"/>
        <end position="57"/>
    </location>
</feature>
<feature type="compositionally biased region" description="Basic residues" evidence="1">
    <location>
        <begin position="33"/>
        <end position="42"/>
    </location>
</feature>
<feature type="compositionally biased region" description="Low complexity" evidence="1">
    <location>
        <begin position="58"/>
        <end position="71"/>
    </location>
</feature>
<feature type="compositionally biased region" description="Basic and acidic residues" evidence="1">
    <location>
        <begin position="1"/>
        <end position="12"/>
    </location>
</feature>
<sequence length="203" mass="22115">RPGHAHQEPRHDARQRHGRHGRRLWRARAAGERRRRQRRRVGPRAEGRAGAQHDGRGQARALGAGGAQAAEGGRGGRGGQDRDGPRRRLADAARHRAQGHGARGVQGRGQPRYQARVEEAVPDHPRLGHEHPQVAGPDDRARQGRPRQGLREGSVVRRAVARHVARGPASPALRGEQGVCAQQGRRVEPLAPGPRLSRLSPLA</sequence>
<dbReference type="GeneID" id="28973259"/>
<feature type="compositionally biased region" description="Basic and acidic residues" evidence="1">
    <location>
        <begin position="79"/>
        <end position="94"/>
    </location>
</feature>
<gene>
    <name evidence="2" type="ORF">RHOBADRAFT_27984</name>
</gene>
<dbReference type="AlphaFoldDB" id="A0A194S153"/>
<feature type="non-terminal residue" evidence="2">
    <location>
        <position position="203"/>
    </location>
</feature>
<organism evidence="2 3">
    <name type="scientific">Rhodotorula graminis (strain WP1)</name>
    <dbReference type="NCBI Taxonomy" id="578459"/>
    <lineage>
        <taxon>Eukaryota</taxon>
        <taxon>Fungi</taxon>
        <taxon>Dikarya</taxon>
        <taxon>Basidiomycota</taxon>
        <taxon>Pucciniomycotina</taxon>
        <taxon>Microbotryomycetes</taxon>
        <taxon>Sporidiobolales</taxon>
        <taxon>Sporidiobolaceae</taxon>
        <taxon>Rhodotorula</taxon>
    </lineage>
</organism>
<feature type="non-terminal residue" evidence="2">
    <location>
        <position position="1"/>
    </location>
</feature>
<protein>
    <submittedName>
        <fullName evidence="2">Uncharacterized protein</fullName>
    </submittedName>
</protein>
<evidence type="ECO:0000256" key="1">
    <source>
        <dbReference type="SAM" id="MobiDB-lite"/>
    </source>
</evidence>
<proteinExistence type="predicted"/>
<reference evidence="2 3" key="1">
    <citation type="journal article" date="2015" name="Front. Microbiol.">
        <title>Genome sequence of the plant growth promoting endophytic yeast Rhodotorula graminis WP1.</title>
        <authorList>
            <person name="Firrincieli A."/>
            <person name="Otillar R."/>
            <person name="Salamov A."/>
            <person name="Schmutz J."/>
            <person name="Khan Z."/>
            <person name="Redman R.S."/>
            <person name="Fleck N.D."/>
            <person name="Lindquist E."/>
            <person name="Grigoriev I.V."/>
            <person name="Doty S.L."/>
        </authorList>
    </citation>
    <scope>NUCLEOTIDE SEQUENCE [LARGE SCALE GENOMIC DNA]</scope>
    <source>
        <strain evidence="2 3">WP1</strain>
    </source>
</reference>
<name>A0A194S153_RHOGW</name>
<accession>A0A194S153</accession>
<evidence type="ECO:0000313" key="3">
    <source>
        <dbReference type="Proteomes" id="UP000053890"/>
    </source>
</evidence>
<keyword evidence="3" id="KW-1185">Reference proteome</keyword>
<dbReference type="RefSeq" id="XP_018270502.1">
    <property type="nucleotide sequence ID" value="XM_018412810.1"/>
</dbReference>
<dbReference type="EMBL" id="KQ474080">
    <property type="protein sequence ID" value="KPV74453.1"/>
    <property type="molecule type" value="Genomic_DNA"/>
</dbReference>
<evidence type="ECO:0000313" key="2">
    <source>
        <dbReference type="EMBL" id="KPV74453.1"/>
    </source>
</evidence>
<feature type="compositionally biased region" description="Basic residues" evidence="1">
    <location>
        <begin position="13"/>
        <end position="26"/>
    </location>
</feature>
<dbReference type="Proteomes" id="UP000053890">
    <property type="component" value="Unassembled WGS sequence"/>
</dbReference>